<evidence type="ECO:0000313" key="7">
    <source>
        <dbReference type="EMBL" id="RJO60223.1"/>
    </source>
</evidence>
<dbReference type="Proteomes" id="UP000285655">
    <property type="component" value="Unassembled WGS sequence"/>
</dbReference>
<dbReference type="InterPro" id="IPR058865">
    <property type="entry name" value="GDPGP1_C"/>
</dbReference>
<dbReference type="EC" id="2.7.7.78" evidence="3"/>
<evidence type="ECO:0000256" key="2">
    <source>
        <dbReference type="ARBA" id="ARBA00003049"/>
    </source>
</evidence>
<evidence type="ECO:0000256" key="1">
    <source>
        <dbReference type="ARBA" id="ARBA00000063"/>
    </source>
</evidence>
<dbReference type="Pfam" id="PF16269">
    <property type="entry name" value="DUF4922"/>
    <property type="match status" value="1"/>
</dbReference>
<dbReference type="EMBL" id="QZJW01000050">
    <property type="protein sequence ID" value="RJO60223.1"/>
    <property type="molecule type" value="Genomic_DNA"/>
</dbReference>
<comment type="caution">
    <text evidence="7">The sequence shown here is derived from an EMBL/GenBank/DDBJ whole genome shotgun (WGS) entry which is preliminary data.</text>
</comment>
<comment type="function">
    <text evidence="2">Specific and highly efficient GDP-D-glucose phosphorylase regulating the levels of GDP-D-glucose in cells.</text>
</comment>
<evidence type="ECO:0000313" key="8">
    <source>
        <dbReference type="Proteomes" id="UP000285655"/>
    </source>
</evidence>
<name>A0A419DAV4_9BACT</name>
<sequence>MHKENIKNKINCEPKRLKPLDTNVDLADQITALIKQQFEIKPRVVKFIFPQKKAHYIQTGNFRIQVNAERHPDVKTVIAKGKTGCFLCSENMPNEERGIMLDKNWTLYPNPSPYEGSHCVLVYDEGKGKHPYQIINRSAYLEKALDLIWQLGYEEKRPSFNLTFNSVGAAASSAHFHFQIFDCDLPITNYSTSLKSKRNIQIGRVVGYDATVLVIEGEYTNKNELISEIFSVLDAFNMAFIAYNILIKVIGSKIRTYIYPRSREYPDIQESGLLDIRFGTCEMSGMAIVYDDRIARNIKEEDFSKALGSTTFIDSHMPKSLDSAYFEITKVKNKLEV</sequence>
<feature type="domain" description="GDPGP1-like C-terminal" evidence="6">
    <location>
        <begin position="194"/>
        <end position="312"/>
    </location>
</feature>
<evidence type="ECO:0000259" key="5">
    <source>
        <dbReference type="Pfam" id="PF16269"/>
    </source>
</evidence>
<dbReference type="GO" id="GO:0005085">
    <property type="term" value="F:guanyl-nucleotide exchange factor activity"/>
    <property type="evidence" value="ECO:0007669"/>
    <property type="project" value="UniProtKB-KW"/>
</dbReference>
<dbReference type="Pfam" id="PF26216">
    <property type="entry name" value="GDPGP1_C"/>
    <property type="match status" value="1"/>
</dbReference>
<dbReference type="InterPro" id="IPR046320">
    <property type="entry name" value="DUF4922"/>
</dbReference>
<dbReference type="GO" id="GO:0006006">
    <property type="term" value="P:glucose metabolic process"/>
    <property type="evidence" value="ECO:0007669"/>
    <property type="project" value="TreeGrafter"/>
</dbReference>
<evidence type="ECO:0000259" key="6">
    <source>
        <dbReference type="Pfam" id="PF26216"/>
    </source>
</evidence>
<dbReference type="GO" id="GO:0000166">
    <property type="term" value="F:nucleotide binding"/>
    <property type="evidence" value="ECO:0007669"/>
    <property type="project" value="UniProtKB-KW"/>
</dbReference>
<dbReference type="GO" id="GO:0080048">
    <property type="term" value="F:GDP-D-glucose phosphorylase activity"/>
    <property type="evidence" value="ECO:0007669"/>
    <property type="project" value="InterPro"/>
</dbReference>
<dbReference type="GO" id="GO:0005737">
    <property type="term" value="C:cytoplasm"/>
    <property type="evidence" value="ECO:0007669"/>
    <property type="project" value="UniProtKB-SubCell"/>
</dbReference>
<dbReference type="InterPro" id="IPR026506">
    <property type="entry name" value="GDPGP"/>
</dbReference>
<accession>A0A419DAV4</accession>
<evidence type="ECO:0000256" key="4">
    <source>
        <dbReference type="ARBA" id="ARBA00018857"/>
    </source>
</evidence>
<organism evidence="7 8">
    <name type="scientific">candidate division WS5 bacterium</name>
    <dbReference type="NCBI Taxonomy" id="2093353"/>
    <lineage>
        <taxon>Bacteria</taxon>
        <taxon>candidate division WS5</taxon>
    </lineage>
</organism>
<evidence type="ECO:0000256" key="3">
    <source>
        <dbReference type="ARBA" id="ARBA00012507"/>
    </source>
</evidence>
<proteinExistence type="predicted"/>
<dbReference type="GO" id="GO:0016787">
    <property type="term" value="F:hydrolase activity"/>
    <property type="evidence" value="ECO:0007669"/>
    <property type="project" value="UniProtKB-KW"/>
</dbReference>
<feature type="domain" description="DUF4922" evidence="5">
    <location>
        <begin position="61"/>
        <end position="180"/>
    </location>
</feature>
<dbReference type="PANTHER" id="PTHR20884:SF8">
    <property type="entry name" value="GDP-D-GLUCOSE PHOSPHORYLASE 1"/>
    <property type="match status" value="1"/>
</dbReference>
<protein>
    <recommendedName>
        <fullName evidence="4">GDP-D-glucose phosphorylase 1</fullName>
        <ecNumber evidence="3">2.7.7.78</ecNumber>
    </recommendedName>
</protein>
<gene>
    <name evidence="7" type="ORF">C4544_05605</name>
</gene>
<dbReference type="PANTHER" id="PTHR20884">
    <property type="entry name" value="GDP-D-GLUCOSE PHOSPHORYLASE 1"/>
    <property type="match status" value="1"/>
</dbReference>
<comment type="catalytic activity">
    <reaction evidence="1">
        <text>GDP-alpha-D-glucose + phosphate = alpha-D-glucose 1-phosphate + GDP + H(+)</text>
        <dbReference type="Rhea" id="RHEA:30387"/>
        <dbReference type="ChEBI" id="CHEBI:15378"/>
        <dbReference type="ChEBI" id="CHEBI:43474"/>
        <dbReference type="ChEBI" id="CHEBI:58189"/>
        <dbReference type="ChEBI" id="CHEBI:58601"/>
        <dbReference type="ChEBI" id="CHEBI:62230"/>
        <dbReference type="EC" id="2.7.7.78"/>
    </reaction>
</comment>
<reference evidence="7 8" key="1">
    <citation type="journal article" date="2017" name="ISME J.">
        <title>Energy and carbon metabolisms in a deep terrestrial subsurface fluid microbial community.</title>
        <authorList>
            <person name="Momper L."/>
            <person name="Jungbluth S.P."/>
            <person name="Lee M.D."/>
            <person name="Amend J.P."/>
        </authorList>
    </citation>
    <scope>NUCLEOTIDE SEQUENCE [LARGE SCALE GENOMIC DNA]</scope>
    <source>
        <strain evidence="7">SURF_29</strain>
    </source>
</reference>
<dbReference type="AlphaFoldDB" id="A0A419DAV4"/>